<keyword evidence="2" id="KW-1185">Reference proteome</keyword>
<protein>
    <recommendedName>
        <fullName evidence="3">Mor transcription activator family protein</fullName>
    </recommendedName>
</protein>
<proteinExistence type="predicted"/>
<evidence type="ECO:0008006" key="3">
    <source>
        <dbReference type="Google" id="ProtNLM"/>
    </source>
</evidence>
<dbReference type="AlphaFoldDB" id="A0A370GQZ0"/>
<gene>
    <name evidence="1" type="ORF">DFR59_102298</name>
</gene>
<comment type="caution">
    <text evidence="1">The sequence shown here is derived from an EMBL/GenBank/DDBJ whole genome shotgun (WGS) entry which is preliminary data.</text>
</comment>
<dbReference type="InterPro" id="IPR009057">
    <property type="entry name" value="Homeodomain-like_sf"/>
</dbReference>
<evidence type="ECO:0000313" key="2">
    <source>
        <dbReference type="Proteomes" id="UP000255326"/>
    </source>
</evidence>
<dbReference type="PANTHER" id="PTHR37812">
    <property type="entry name" value="MU-LIKE PROPHAGE FLUMU PROTEIN C"/>
    <property type="match status" value="1"/>
</dbReference>
<dbReference type="Gene3D" id="1.10.10.60">
    <property type="entry name" value="Homeodomain-like"/>
    <property type="match status" value="1"/>
</dbReference>
<accession>A0A370GQZ0</accession>
<dbReference type="OrthoDB" id="9800398at2"/>
<dbReference type="RefSeq" id="WP_114744494.1">
    <property type="nucleotide sequence ID" value="NZ_QQAY01000002.1"/>
</dbReference>
<reference evidence="1 2" key="1">
    <citation type="submission" date="2018-07" db="EMBL/GenBank/DDBJ databases">
        <title>Genomic Encyclopedia of Type Strains, Phase IV (KMG-IV): sequencing the most valuable type-strain genomes for metagenomic binning, comparative biology and taxonomic classification.</title>
        <authorList>
            <person name="Goeker M."/>
        </authorList>
    </citation>
    <scope>NUCLEOTIDE SEQUENCE [LARGE SCALE GENOMIC DNA]</scope>
    <source>
        <strain evidence="1 2">DSM 25281</strain>
    </source>
</reference>
<dbReference type="Proteomes" id="UP000255326">
    <property type="component" value="Unassembled WGS sequence"/>
</dbReference>
<dbReference type="SUPFAM" id="SSF46689">
    <property type="entry name" value="Homeodomain-like"/>
    <property type="match status" value="1"/>
</dbReference>
<dbReference type="InterPro" id="IPR052411">
    <property type="entry name" value="c-mor_Regulatory_Protein"/>
</dbReference>
<dbReference type="EMBL" id="QQAY01000002">
    <property type="protein sequence ID" value="RDI45666.1"/>
    <property type="molecule type" value="Genomic_DNA"/>
</dbReference>
<organism evidence="1 2">
    <name type="scientific">Falsibacillus pallidus</name>
    <dbReference type="NCBI Taxonomy" id="493781"/>
    <lineage>
        <taxon>Bacteria</taxon>
        <taxon>Bacillati</taxon>
        <taxon>Bacillota</taxon>
        <taxon>Bacilli</taxon>
        <taxon>Bacillales</taxon>
        <taxon>Bacillaceae</taxon>
        <taxon>Falsibacillus</taxon>
    </lineage>
</organism>
<sequence>MKYVKAAAVLPDELLVEIQKYVQGEAIYIPKPDKKRTQWGAKSGSRRRLDHRNEEIRKAFLTGTSIDHLAAEYFLSIESIKKIVYTKARN</sequence>
<dbReference type="NCBIfam" id="NF040785">
    <property type="entry name" value="CD3324_fam"/>
    <property type="match status" value="1"/>
</dbReference>
<dbReference type="PANTHER" id="PTHR37812:SF1">
    <property type="entry name" value="MU-LIKE PROPHAGE FLUMU PROTEIN C"/>
    <property type="match status" value="1"/>
</dbReference>
<evidence type="ECO:0000313" key="1">
    <source>
        <dbReference type="EMBL" id="RDI45666.1"/>
    </source>
</evidence>
<name>A0A370GQZ0_9BACI</name>
<dbReference type="InterPro" id="IPR049739">
    <property type="entry name" value="YraL-like"/>
</dbReference>